<dbReference type="PATRIC" id="fig|1618485.3.peg.500"/>
<feature type="transmembrane region" description="Helical" evidence="1">
    <location>
        <begin position="26"/>
        <end position="50"/>
    </location>
</feature>
<name>A0A0G0BD39_9BACT</name>
<keyword evidence="1" id="KW-0472">Membrane</keyword>
<accession>A0A0G0BD39</accession>
<dbReference type="AlphaFoldDB" id="A0A0G0BD39"/>
<sequence length="179" mass="19924">MKKISPSRAKRSKRAKARDLNTKKSFTLIELIIFMGIFSILIFVLTDIFIGTLNEKNKSEATSTLSQDAKFIISKLQYDIRNANSILSPELGLSDSNLTIVLYGQALTYSSQSGNLVLNDGTANYNLNSAESKISYLNFERIGNPNGKNSIHINIRLESLKKVINIPQIINLETTVGLR</sequence>
<evidence type="ECO:0008006" key="4">
    <source>
        <dbReference type="Google" id="ProtNLM"/>
    </source>
</evidence>
<evidence type="ECO:0000313" key="2">
    <source>
        <dbReference type="EMBL" id="KKP67329.1"/>
    </source>
</evidence>
<keyword evidence="1" id="KW-0812">Transmembrane</keyword>
<evidence type="ECO:0000313" key="3">
    <source>
        <dbReference type="Proteomes" id="UP000034127"/>
    </source>
</evidence>
<reference evidence="2 3" key="1">
    <citation type="journal article" date="2015" name="Nature">
        <title>rRNA introns, odd ribosomes, and small enigmatic genomes across a large radiation of phyla.</title>
        <authorList>
            <person name="Brown C.T."/>
            <person name="Hug L.A."/>
            <person name="Thomas B.C."/>
            <person name="Sharon I."/>
            <person name="Castelle C.J."/>
            <person name="Singh A."/>
            <person name="Wilkins M.J."/>
            <person name="Williams K.H."/>
            <person name="Banfield J.F."/>
        </authorList>
    </citation>
    <scope>NUCLEOTIDE SEQUENCE [LARGE SCALE GENOMIC DNA]</scope>
</reference>
<dbReference type="InterPro" id="IPR012902">
    <property type="entry name" value="N_methyl_site"/>
</dbReference>
<dbReference type="SUPFAM" id="SSF54523">
    <property type="entry name" value="Pili subunits"/>
    <property type="match status" value="1"/>
</dbReference>
<keyword evidence="1" id="KW-1133">Transmembrane helix</keyword>
<comment type="caution">
    <text evidence="2">The sequence shown here is derived from an EMBL/GenBank/DDBJ whole genome shotgun (WGS) entry which is preliminary data.</text>
</comment>
<evidence type="ECO:0000256" key="1">
    <source>
        <dbReference type="SAM" id="Phobius"/>
    </source>
</evidence>
<organism evidence="2 3">
    <name type="scientific">Candidatus Roizmanbacteria bacterium GW2011_GWC2_35_12</name>
    <dbReference type="NCBI Taxonomy" id="1618485"/>
    <lineage>
        <taxon>Bacteria</taxon>
        <taxon>Candidatus Roizmaniibacteriota</taxon>
    </lineage>
</organism>
<dbReference type="Pfam" id="PF07963">
    <property type="entry name" value="N_methyl"/>
    <property type="match status" value="1"/>
</dbReference>
<protein>
    <recommendedName>
        <fullName evidence="4">Prepilin-type N-terminal cleavage/methylation domain-containing protein</fullName>
    </recommendedName>
</protein>
<dbReference type="EMBL" id="LBPX01000016">
    <property type="protein sequence ID" value="KKP67329.1"/>
    <property type="molecule type" value="Genomic_DNA"/>
</dbReference>
<gene>
    <name evidence="2" type="ORF">UR63_C0016G0008</name>
</gene>
<proteinExistence type="predicted"/>
<dbReference type="Proteomes" id="UP000034127">
    <property type="component" value="Unassembled WGS sequence"/>
</dbReference>
<dbReference type="InterPro" id="IPR045584">
    <property type="entry name" value="Pilin-like"/>
</dbReference>